<reference evidence="3 4" key="1">
    <citation type="submission" date="2017-03" db="EMBL/GenBank/DDBJ databases">
        <title>Characterization of Campylobacter jejuni water isolates.</title>
        <authorList>
            <person name="Nilsson A."/>
            <person name="Skarp A."/>
            <person name="Johansson C."/>
            <person name="Kaden R."/>
            <person name="Engstrand L."/>
            <person name="Rautelin H."/>
        </authorList>
    </citation>
    <scope>NUCLEOTIDE SEQUENCE [LARGE SCALE GENOMIC DNA]</scope>
    <source>
        <strain evidence="3 4">VA12</strain>
    </source>
</reference>
<keyword evidence="1" id="KW-1133">Transmembrane helix</keyword>
<dbReference type="AlphaFoldDB" id="A0A1E7NUY1"/>
<proteinExistence type="predicted"/>
<evidence type="ECO:0008006" key="6">
    <source>
        <dbReference type="Google" id="ProtNLM"/>
    </source>
</evidence>
<dbReference type="EMBL" id="AALHBX010000003">
    <property type="protein sequence ID" value="ECZ5737623.1"/>
    <property type="molecule type" value="Genomic_DNA"/>
</dbReference>
<dbReference type="Proteomes" id="UP000194235">
    <property type="component" value="Unassembled WGS sequence"/>
</dbReference>
<feature type="transmembrane region" description="Helical" evidence="1">
    <location>
        <begin position="152"/>
        <end position="172"/>
    </location>
</feature>
<organism evidence="2 5">
    <name type="scientific">Campylobacter jejuni</name>
    <dbReference type="NCBI Taxonomy" id="197"/>
    <lineage>
        <taxon>Bacteria</taxon>
        <taxon>Pseudomonadati</taxon>
        <taxon>Campylobacterota</taxon>
        <taxon>Epsilonproteobacteria</taxon>
        <taxon>Campylobacterales</taxon>
        <taxon>Campylobacteraceae</taxon>
        <taxon>Campylobacter</taxon>
    </lineage>
</organism>
<evidence type="ECO:0000256" key="1">
    <source>
        <dbReference type="SAM" id="Phobius"/>
    </source>
</evidence>
<keyword evidence="1" id="KW-0812">Transmembrane</keyword>
<accession>A0A1E7NUY1</accession>
<name>A0A1E7NUY1_CAMJU</name>
<evidence type="ECO:0000313" key="3">
    <source>
        <dbReference type="EMBL" id="OSY77912.1"/>
    </source>
</evidence>
<reference evidence="2 5" key="2">
    <citation type="submission" date="2019-10" db="EMBL/GenBank/DDBJ databases">
        <authorList>
            <consortium name="PulseNet: The National Subtyping Network for Foodborne Disease Surveillance"/>
            <person name="Tarr C.L."/>
            <person name="Trees E."/>
            <person name="Katz L.S."/>
            <person name="Carleton-Romer H.A."/>
            <person name="Stroika S."/>
            <person name="Kucerova Z."/>
            <person name="Roache K.F."/>
            <person name="Sabol A.L."/>
            <person name="Besser J."/>
            <person name="Gerner-Smidt P."/>
        </authorList>
    </citation>
    <scope>NUCLEOTIDE SEQUENCE [LARGE SCALE GENOMIC DNA]</scope>
    <source>
        <strain evidence="2 5">PNUSAC012091</strain>
    </source>
</reference>
<dbReference type="RefSeq" id="WP_053872663.1">
    <property type="nucleotide sequence ID" value="NZ_CYQH01000104.1"/>
</dbReference>
<sequence length="267" mass="31283">MRLLVLFFLILPLYSVELISYNIYDRNDRVDLMLSFDNAYNGKISQKKEKNLTLLTFSDLTYSKDELKELNSQLVDKISISSKNNNTYIMLQNKQNINLELSSINDKFGVRIRAIEQGKANIESIVSPTTTANNSQELMPKPKSTSLEGYDYTNYILVMLSLVILLIVLWWFKKTMVYKNNNVSRDFTMIFQRFLDKNNQLVVFDHANKRYTMIIGNSNVLLESVEIPEEQTIKHTEKTEKNFDSFFEENKKRIQNLIEQRQKGKKS</sequence>
<keyword evidence="1" id="KW-0472">Membrane</keyword>
<evidence type="ECO:0000313" key="4">
    <source>
        <dbReference type="Proteomes" id="UP000194235"/>
    </source>
</evidence>
<gene>
    <name evidence="3" type="ORF">B5Y32_03030</name>
    <name evidence="2" type="ORF">F8Y55_02980</name>
</gene>
<comment type="caution">
    <text evidence="2">The sequence shown here is derived from an EMBL/GenBank/DDBJ whole genome shotgun (WGS) entry which is preliminary data.</text>
</comment>
<dbReference type="Proteomes" id="UP000421425">
    <property type="component" value="Unassembled WGS sequence"/>
</dbReference>
<protein>
    <recommendedName>
        <fullName evidence="6">Transmembrane protein</fullName>
    </recommendedName>
</protein>
<dbReference type="EMBL" id="NAAF01000004">
    <property type="protein sequence ID" value="OSY77912.1"/>
    <property type="molecule type" value="Genomic_DNA"/>
</dbReference>
<evidence type="ECO:0000313" key="5">
    <source>
        <dbReference type="Proteomes" id="UP000421425"/>
    </source>
</evidence>
<evidence type="ECO:0000313" key="2">
    <source>
        <dbReference type="EMBL" id="ECZ5737623.1"/>
    </source>
</evidence>